<evidence type="ECO:0000313" key="3">
    <source>
        <dbReference type="EMBL" id="TSE19132.1"/>
    </source>
</evidence>
<protein>
    <submittedName>
        <fullName evidence="3">von Willebrand factor type A domain protein</fullName>
    </submittedName>
</protein>
<keyword evidence="4" id="KW-1185">Reference proteome</keyword>
<dbReference type="Pfam" id="PF00092">
    <property type="entry name" value="VWA"/>
    <property type="match status" value="1"/>
</dbReference>
<dbReference type="Gene3D" id="3.40.50.410">
    <property type="entry name" value="von Willebrand factor, type A domain"/>
    <property type="match status" value="1"/>
</dbReference>
<dbReference type="InterPro" id="IPR051928">
    <property type="entry name" value="NorD/CobT"/>
</dbReference>
<organism evidence="3 4">
    <name type="scientific">Tepidimonas aquatica</name>
    <dbReference type="NCBI Taxonomy" id="247482"/>
    <lineage>
        <taxon>Bacteria</taxon>
        <taxon>Pseudomonadati</taxon>
        <taxon>Pseudomonadota</taxon>
        <taxon>Betaproteobacteria</taxon>
        <taxon>Burkholderiales</taxon>
        <taxon>Tepidimonas</taxon>
    </lineage>
</organism>
<feature type="domain" description="VWFA" evidence="2">
    <location>
        <begin position="229"/>
        <end position="417"/>
    </location>
</feature>
<name>A0A554W6E7_9BURK</name>
<dbReference type="InterPro" id="IPR036465">
    <property type="entry name" value="vWFA_dom_sf"/>
</dbReference>
<dbReference type="PANTHER" id="PTHR41248:SF1">
    <property type="entry name" value="NORD PROTEIN"/>
    <property type="match status" value="1"/>
</dbReference>
<gene>
    <name evidence="3" type="ORF">Taqua_02498</name>
</gene>
<dbReference type="PANTHER" id="PTHR41248">
    <property type="entry name" value="NORD PROTEIN"/>
    <property type="match status" value="1"/>
</dbReference>
<dbReference type="EMBL" id="VJNA01000056">
    <property type="protein sequence ID" value="TSE19132.1"/>
    <property type="molecule type" value="Genomic_DNA"/>
</dbReference>
<dbReference type="AlphaFoldDB" id="A0A554W6E7"/>
<reference evidence="3 4" key="1">
    <citation type="submission" date="2019-07" db="EMBL/GenBank/DDBJ databases">
        <title>Tepidimonas aquatica CLN-1 draft genome.</title>
        <authorList>
            <person name="Da Costa M.S."/>
            <person name="Froufe H.J.C."/>
            <person name="Egas C."/>
            <person name="Albuquerque L."/>
        </authorList>
    </citation>
    <scope>NUCLEOTIDE SEQUENCE [LARGE SCALE GENOMIC DNA]</scope>
    <source>
        <strain evidence="3 4">CLN-1</strain>
    </source>
</reference>
<dbReference type="CDD" id="cd01454">
    <property type="entry name" value="vWA_norD_type"/>
    <property type="match status" value="1"/>
</dbReference>
<accession>A0A554W6E7</accession>
<sequence>MARMDRSLADPDYVDDNHWVNKARRLFEETQRSFGLEDARAFRSVASILANDLGQMRVRFDPQHYVVPSPYRDDNSILWHHEEDARDEQQTLSTPRSTPARANASESFSSSATQEVTPQAELELSRTLHPEWHHHLGLWRRDWCTVVEKVPATTSANLSVGRPLLHHTFSPVSLHRVRRLSRRQRLRRQWEGEDIDLNAAIEVLVDRRLGLEPEPRLFMRPGRETGTTRILVLLDLSESTNEPSGMHGLTMLDVEKQAAFMLVEATIQTADSVAIHGFNSNTRSEVSYYRLLDWEDTLDGDARERLASVPARHSTRLGAAVRQATVHLQAQPGRHRGLLVVTDGAPSDIDVFDPDYLVEDARIAVQQANRAGIRTFCLAVDPAADRYVRRIFGWRNYGIAADVSQLPVQLQRAFVRLAAG</sequence>
<comment type="caution">
    <text evidence="3">The sequence shown here is derived from an EMBL/GenBank/DDBJ whole genome shotgun (WGS) entry which is preliminary data.</text>
</comment>
<dbReference type="SMART" id="SM00327">
    <property type="entry name" value="VWA"/>
    <property type="match status" value="1"/>
</dbReference>
<evidence type="ECO:0000259" key="2">
    <source>
        <dbReference type="PROSITE" id="PS50234"/>
    </source>
</evidence>
<dbReference type="PROSITE" id="PS50234">
    <property type="entry name" value="VWFA"/>
    <property type="match status" value="1"/>
</dbReference>
<dbReference type="InterPro" id="IPR002035">
    <property type="entry name" value="VWF_A"/>
</dbReference>
<feature type="compositionally biased region" description="Polar residues" evidence="1">
    <location>
        <begin position="104"/>
        <end position="116"/>
    </location>
</feature>
<feature type="region of interest" description="Disordered" evidence="1">
    <location>
        <begin position="84"/>
        <end position="116"/>
    </location>
</feature>
<evidence type="ECO:0000256" key="1">
    <source>
        <dbReference type="SAM" id="MobiDB-lite"/>
    </source>
</evidence>
<dbReference type="SUPFAM" id="SSF53300">
    <property type="entry name" value="vWA-like"/>
    <property type="match status" value="1"/>
</dbReference>
<evidence type="ECO:0000313" key="4">
    <source>
        <dbReference type="Proteomes" id="UP000318554"/>
    </source>
</evidence>
<proteinExistence type="predicted"/>
<dbReference type="Proteomes" id="UP000318554">
    <property type="component" value="Unassembled WGS sequence"/>
</dbReference>